<accession>A0A0A1XAU3</accession>
<reference evidence="3" key="2">
    <citation type="journal article" date="2015" name="Gigascience">
        <title>Reconstructing a comprehensive transcriptome assembly of a white-pupal translocated strain of the pest fruit fly Bactrocera cucurbitae.</title>
        <authorList>
            <person name="Sim S.B."/>
            <person name="Calla B."/>
            <person name="Hall B."/>
            <person name="DeRego T."/>
            <person name="Geib S.M."/>
        </authorList>
    </citation>
    <scope>NUCLEOTIDE SEQUENCE</scope>
</reference>
<gene>
    <name evidence="3" type="ORF">g.5510</name>
</gene>
<feature type="region of interest" description="Disordered" evidence="1">
    <location>
        <begin position="102"/>
        <end position="162"/>
    </location>
</feature>
<proteinExistence type="predicted"/>
<dbReference type="SUPFAM" id="SSF57625">
    <property type="entry name" value="Invertebrate chitin-binding proteins"/>
    <property type="match status" value="1"/>
</dbReference>
<name>A0A0A1XAU3_ZEUCU</name>
<dbReference type="Gene3D" id="2.170.140.10">
    <property type="entry name" value="Chitin binding domain"/>
    <property type="match status" value="1"/>
</dbReference>
<dbReference type="EMBL" id="GBXI01006462">
    <property type="protein sequence ID" value="JAD07830.1"/>
    <property type="molecule type" value="Transcribed_RNA"/>
</dbReference>
<evidence type="ECO:0000256" key="1">
    <source>
        <dbReference type="SAM" id="MobiDB-lite"/>
    </source>
</evidence>
<reference evidence="3" key="1">
    <citation type="submission" date="2014-11" db="EMBL/GenBank/DDBJ databases">
        <authorList>
            <person name="Geib S."/>
        </authorList>
    </citation>
    <scope>NUCLEOTIDE SEQUENCE</scope>
</reference>
<feature type="non-terminal residue" evidence="3">
    <location>
        <position position="1"/>
    </location>
</feature>
<dbReference type="InterPro" id="IPR036508">
    <property type="entry name" value="Chitin-bd_dom_sf"/>
</dbReference>
<evidence type="ECO:0000313" key="3">
    <source>
        <dbReference type="EMBL" id="JAD07830.1"/>
    </source>
</evidence>
<protein>
    <recommendedName>
        <fullName evidence="2">Chitin-binding type-2 domain-containing protein</fullName>
    </recommendedName>
</protein>
<dbReference type="GO" id="GO:0005576">
    <property type="term" value="C:extracellular region"/>
    <property type="evidence" value="ECO:0007669"/>
    <property type="project" value="InterPro"/>
</dbReference>
<dbReference type="InterPro" id="IPR002557">
    <property type="entry name" value="Chitin-bd_dom"/>
</dbReference>
<dbReference type="Pfam" id="PF01607">
    <property type="entry name" value="CBM_14"/>
    <property type="match status" value="1"/>
</dbReference>
<sequence length="241" mass="27117">VIRISECDVVSWSEKTIKMLLSLRQYLYNNTTVILLITLQLFALTHARIISDCDTVASETTDYIPNSDNTCKIRYPYIYCNGEESAYCTQDECLEEYECESEDITELPDEDEASTTTSAPATTITESTTVTPTTTSTTAITTTTTASTTTTTQVSPITTTKTTEQAPVTITTDTQNVKNLCRRGVFATYPYPRNCRYYYRCSNGYFLLQECGYLMSFDAFDGLCKNTKEARCLSRLISKQF</sequence>
<evidence type="ECO:0000259" key="2">
    <source>
        <dbReference type="PROSITE" id="PS50940"/>
    </source>
</evidence>
<organism evidence="3">
    <name type="scientific">Zeugodacus cucurbitae</name>
    <name type="common">Melon fruit fly</name>
    <name type="synonym">Bactrocera cucurbitae</name>
    <dbReference type="NCBI Taxonomy" id="28588"/>
    <lineage>
        <taxon>Eukaryota</taxon>
        <taxon>Metazoa</taxon>
        <taxon>Ecdysozoa</taxon>
        <taxon>Arthropoda</taxon>
        <taxon>Hexapoda</taxon>
        <taxon>Insecta</taxon>
        <taxon>Pterygota</taxon>
        <taxon>Neoptera</taxon>
        <taxon>Endopterygota</taxon>
        <taxon>Diptera</taxon>
        <taxon>Brachycera</taxon>
        <taxon>Muscomorpha</taxon>
        <taxon>Tephritoidea</taxon>
        <taxon>Tephritidae</taxon>
        <taxon>Zeugodacus</taxon>
        <taxon>Zeugodacus</taxon>
    </lineage>
</organism>
<feature type="domain" description="Chitin-binding type-2" evidence="2">
    <location>
        <begin position="178"/>
        <end position="234"/>
    </location>
</feature>
<dbReference type="PROSITE" id="PS50940">
    <property type="entry name" value="CHIT_BIND_II"/>
    <property type="match status" value="1"/>
</dbReference>
<feature type="compositionally biased region" description="Low complexity" evidence="1">
    <location>
        <begin position="114"/>
        <end position="162"/>
    </location>
</feature>
<feature type="compositionally biased region" description="Acidic residues" evidence="1">
    <location>
        <begin position="102"/>
        <end position="113"/>
    </location>
</feature>
<dbReference type="GO" id="GO:0008061">
    <property type="term" value="F:chitin binding"/>
    <property type="evidence" value="ECO:0007669"/>
    <property type="project" value="InterPro"/>
</dbReference>
<dbReference type="AlphaFoldDB" id="A0A0A1XAU3"/>